<keyword evidence="1" id="KW-0812">Transmembrane</keyword>
<proteinExistence type="predicted"/>
<keyword evidence="1" id="KW-1133">Transmembrane helix</keyword>
<gene>
    <name evidence="2" type="ORF">SBD_3380</name>
</gene>
<evidence type="ECO:0000256" key="1">
    <source>
        <dbReference type="SAM" id="Phobius"/>
    </source>
</evidence>
<protein>
    <submittedName>
        <fullName evidence="2">Uncharacterized protein</fullName>
    </submittedName>
</protein>
<accession>M3DH54</accession>
<reference evidence="3" key="1">
    <citation type="journal article" date="2013" name="Genome Announc.">
        <title>Draft Genome Sequence of Streptomyces bottropensis ATCC 25435, a Bottromycin-Producing Actinomycete.</title>
        <authorList>
            <person name="Zhang H."/>
            <person name="Zhou W."/>
            <person name="Zhuang Y."/>
            <person name="Liang X."/>
            <person name="Liu T."/>
        </authorList>
    </citation>
    <scope>NUCLEOTIDE SEQUENCE [LARGE SCALE GENOMIC DNA]</scope>
    <source>
        <strain evidence="3">ATCC 25435</strain>
    </source>
</reference>
<dbReference type="Proteomes" id="UP000030760">
    <property type="component" value="Unassembled WGS sequence"/>
</dbReference>
<evidence type="ECO:0000313" key="3">
    <source>
        <dbReference type="Proteomes" id="UP000030760"/>
    </source>
</evidence>
<dbReference type="EMBL" id="KB405067">
    <property type="protein sequence ID" value="EMF56067.1"/>
    <property type="molecule type" value="Genomic_DNA"/>
</dbReference>
<sequence>MAAASARRSDARISPSVWLSFRPFSDNRVPLFSLMVAHFGNSVLMGVVSLSLWPCRLRPIRPNFLREPLSGGHSDATGHRVLRF</sequence>
<evidence type="ECO:0000313" key="2">
    <source>
        <dbReference type="EMBL" id="EMF56067.1"/>
    </source>
</evidence>
<feature type="transmembrane region" description="Helical" evidence="1">
    <location>
        <begin position="31"/>
        <end position="53"/>
    </location>
</feature>
<name>M3DH54_9ACTN</name>
<dbReference type="AlphaFoldDB" id="M3DH54"/>
<organism evidence="2 3">
    <name type="scientific">Streptomyces bottropensis ATCC 25435</name>
    <dbReference type="NCBI Taxonomy" id="1054862"/>
    <lineage>
        <taxon>Bacteria</taxon>
        <taxon>Bacillati</taxon>
        <taxon>Actinomycetota</taxon>
        <taxon>Actinomycetes</taxon>
        <taxon>Kitasatosporales</taxon>
        <taxon>Streptomycetaceae</taxon>
        <taxon>Streptomyces</taxon>
    </lineage>
</organism>
<keyword evidence="1" id="KW-0472">Membrane</keyword>